<reference evidence="1" key="1">
    <citation type="submission" date="2022-12" db="EMBL/GenBank/DDBJ databases">
        <authorList>
            <person name="Petersen C."/>
        </authorList>
    </citation>
    <scope>NUCLEOTIDE SEQUENCE</scope>
    <source>
        <strain evidence="1">IBT 17660</strain>
    </source>
</reference>
<dbReference type="AlphaFoldDB" id="A0A9W9X5B5"/>
<organism evidence="1 2">
    <name type="scientific">Penicillium desertorum</name>
    <dbReference type="NCBI Taxonomy" id="1303715"/>
    <lineage>
        <taxon>Eukaryota</taxon>
        <taxon>Fungi</taxon>
        <taxon>Dikarya</taxon>
        <taxon>Ascomycota</taxon>
        <taxon>Pezizomycotina</taxon>
        <taxon>Eurotiomycetes</taxon>
        <taxon>Eurotiomycetidae</taxon>
        <taxon>Eurotiales</taxon>
        <taxon>Aspergillaceae</taxon>
        <taxon>Penicillium</taxon>
    </lineage>
</organism>
<keyword evidence="2" id="KW-1185">Reference proteome</keyword>
<name>A0A9W9X5B5_9EURO</name>
<dbReference type="OrthoDB" id="4356562at2759"/>
<sequence length="124" mass="14221">MIFALVAAFDLDLRQRDAITTFLNSRLDKKETYTYILERSYAVLYTDYISHRDCSNEKQQVYYAANRVITYLYTTRNLAIKYSTGVASIGIDLVQFASDTSYGDHPNRRSSARYICQAYGGPVN</sequence>
<dbReference type="Proteomes" id="UP001147760">
    <property type="component" value="Unassembled WGS sequence"/>
</dbReference>
<accession>A0A9W9X5B5</accession>
<gene>
    <name evidence="1" type="ORF">N7530_002760</name>
</gene>
<evidence type="ECO:0000313" key="2">
    <source>
        <dbReference type="Proteomes" id="UP001147760"/>
    </source>
</evidence>
<evidence type="ECO:0000313" key="1">
    <source>
        <dbReference type="EMBL" id="KAJ5483514.1"/>
    </source>
</evidence>
<proteinExistence type="predicted"/>
<dbReference type="EMBL" id="JAPWDO010000002">
    <property type="protein sequence ID" value="KAJ5483514.1"/>
    <property type="molecule type" value="Genomic_DNA"/>
</dbReference>
<reference evidence="1" key="2">
    <citation type="journal article" date="2023" name="IMA Fungus">
        <title>Comparative genomic study of the Penicillium genus elucidates a diverse pangenome and 15 lateral gene transfer events.</title>
        <authorList>
            <person name="Petersen C."/>
            <person name="Sorensen T."/>
            <person name="Nielsen M.R."/>
            <person name="Sondergaard T.E."/>
            <person name="Sorensen J.L."/>
            <person name="Fitzpatrick D.A."/>
            <person name="Frisvad J.C."/>
            <person name="Nielsen K.L."/>
        </authorList>
    </citation>
    <scope>NUCLEOTIDE SEQUENCE</scope>
    <source>
        <strain evidence="1">IBT 17660</strain>
    </source>
</reference>
<comment type="caution">
    <text evidence="1">The sequence shown here is derived from an EMBL/GenBank/DDBJ whole genome shotgun (WGS) entry which is preliminary data.</text>
</comment>
<protein>
    <submittedName>
        <fullName evidence="1">Uncharacterized protein</fullName>
    </submittedName>
</protein>